<feature type="transmembrane region" description="Helical" evidence="2">
    <location>
        <begin position="47"/>
        <end position="65"/>
    </location>
</feature>
<dbReference type="InterPro" id="IPR004843">
    <property type="entry name" value="Calcineurin-like_PHP"/>
</dbReference>
<evidence type="ECO:0000313" key="5">
    <source>
        <dbReference type="Proteomes" id="UP000216533"/>
    </source>
</evidence>
<dbReference type="Pfam" id="PF00149">
    <property type="entry name" value="Metallophos"/>
    <property type="match status" value="1"/>
</dbReference>
<dbReference type="InterPro" id="IPR008964">
    <property type="entry name" value="Invasin/intimin_cell_adhesion"/>
</dbReference>
<feature type="domain" description="BIG2" evidence="3">
    <location>
        <begin position="453"/>
        <end position="534"/>
    </location>
</feature>
<proteinExistence type="predicted"/>
<feature type="region of interest" description="Disordered" evidence="1">
    <location>
        <begin position="1217"/>
        <end position="1274"/>
    </location>
</feature>
<dbReference type="Gene3D" id="2.60.40.1080">
    <property type="match status" value="3"/>
</dbReference>
<dbReference type="InterPro" id="IPR018711">
    <property type="entry name" value="NAGPA"/>
</dbReference>
<dbReference type="Pfam" id="PF09992">
    <property type="entry name" value="NAGPA"/>
    <property type="match status" value="1"/>
</dbReference>
<evidence type="ECO:0000256" key="2">
    <source>
        <dbReference type="SAM" id="Phobius"/>
    </source>
</evidence>
<accession>A0A255EFC6</accession>
<feature type="region of interest" description="Disordered" evidence="1">
    <location>
        <begin position="1"/>
        <end position="43"/>
    </location>
</feature>
<dbReference type="Proteomes" id="UP000216533">
    <property type="component" value="Unassembled WGS sequence"/>
</dbReference>
<reference evidence="4 5" key="1">
    <citation type="submission" date="2017-07" db="EMBL/GenBank/DDBJ databases">
        <title>Draft whole genome sequences of clinical Proprionibacteriaceae strains.</title>
        <authorList>
            <person name="Bernier A.-M."/>
            <person name="Bernard K."/>
            <person name="Domingo M.-C."/>
        </authorList>
    </citation>
    <scope>NUCLEOTIDE SEQUENCE [LARGE SCALE GENOMIC DNA]</scope>
    <source>
        <strain evidence="4 5">NML 160184</strain>
    </source>
</reference>
<feature type="compositionally biased region" description="Pro residues" evidence="1">
    <location>
        <begin position="1219"/>
        <end position="1254"/>
    </location>
</feature>
<name>A0A255EFC6_9ACTN</name>
<organism evidence="4 5">
    <name type="scientific">Parenemella sanctibonifatiensis</name>
    <dbReference type="NCBI Taxonomy" id="2016505"/>
    <lineage>
        <taxon>Bacteria</taxon>
        <taxon>Bacillati</taxon>
        <taxon>Actinomycetota</taxon>
        <taxon>Actinomycetes</taxon>
        <taxon>Propionibacteriales</taxon>
        <taxon>Propionibacteriaceae</taxon>
        <taxon>Parenemella</taxon>
    </lineage>
</organism>
<comment type="caution">
    <text evidence="4">The sequence shown here is derived from an EMBL/GenBank/DDBJ whole genome shotgun (WGS) entry which is preliminary data.</text>
</comment>
<feature type="domain" description="BIG2" evidence="3">
    <location>
        <begin position="538"/>
        <end position="620"/>
    </location>
</feature>
<evidence type="ECO:0000259" key="3">
    <source>
        <dbReference type="SMART" id="SM00635"/>
    </source>
</evidence>
<feature type="region of interest" description="Disordered" evidence="1">
    <location>
        <begin position="639"/>
        <end position="668"/>
    </location>
</feature>
<dbReference type="Gene3D" id="3.60.21.10">
    <property type="match status" value="1"/>
</dbReference>
<keyword evidence="2" id="KW-0472">Membrane</keyword>
<feature type="compositionally biased region" description="Low complexity" evidence="1">
    <location>
        <begin position="1255"/>
        <end position="1265"/>
    </location>
</feature>
<keyword evidence="2" id="KW-1133">Transmembrane helix</keyword>
<feature type="transmembrane region" description="Helical" evidence="2">
    <location>
        <begin position="1272"/>
        <end position="1294"/>
    </location>
</feature>
<dbReference type="SUPFAM" id="SSF56300">
    <property type="entry name" value="Metallo-dependent phosphatases"/>
    <property type="match status" value="1"/>
</dbReference>
<dbReference type="GO" id="GO:0016787">
    <property type="term" value="F:hydrolase activity"/>
    <property type="evidence" value="ECO:0007669"/>
    <property type="project" value="InterPro"/>
</dbReference>
<evidence type="ECO:0000313" key="4">
    <source>
        <dbReference type="EMBL" id="OYN89651.1"/>
    </source>
</evidence>
<sequence length="1300" mass="137044">MEQPVTGGVHPSGAPGSRSVDTDGLTPRGRTTMTTHHRPPAAPRRSALFGAAVLALFALVANVVPSTAAPAVDWMPDQLERWSTITERETTEPVGITNGLEFSTETIKSIDGVVPIQVLTGDTTDPNLAVRVVGSADKVIDPANETVTSMAQRTGAVAGVNGSYFQINASGQPNLGEIIDGEIWKSPAANQEGTFSVLDDGSMVIGKQEFSGTISAGGQNRALDSINWVDRAKDDAITMVTPRLGEVAPAWLGGEHVLALGTSSDEGATITITEVRTVSELPQLPEGSYGLLAGAPASAGAQWLTANAAAGVEVTVEHQISPNNNIDQMMQGPGRILKDGSLFDDPNHQMPSTLNPETVVGTTADGEIVLATMDGRGTADTALGVNPMQVASYLQSLGIEDAVLLDGGGSSTMVTRMPGDDAVSIANSPSDGGVERPVANGIFLYSTATEAGPAERVVLHDGQQVTAAVGASTPVVAYAVDAHGNPAHTTEQVSVAVSPSSLGTWQDGTFTAREVGTGTITATVNGVTAEVDVQVVDEFDSLTVSPATSRVANGAEQTLTVEAAIDGGDSAAVDPASVVWSVDRADLGAVSPEGVFIAAEQGAGVVTVTATVGEQSVSATINAGSTRETMFVADDPAKFTTRNEDGTTTTPETGFALSDDVPEGSDQEHSVTLDYTFPNSPSQHSIRIWATDEKDFEVPRNDQGIAPELAYITMKVENDSPQPEWIVVDLEDQAGNLQALWIKIEPEMYGKWVTHAKKVQWGKLTEYPLYFKDMRWVGQNAQAGSSGKFSLAGVELSYPAAPPSEDYQPIAENNPEWLQYEQSTEDFKPGGTTYVMGDDGHLVAAQPNSSSAVNVRNMVQRSKGEAYDSQVGQRVEPLAVEGRPELAVSLGDISDTGEIPDLEFAKEQWEMFGVPLWDVVGNHEISQGSYPADGNFYEVFGQDTHFSFTEGDSTFIALDSSTGSIQGSDGQQVPSEPQYPWLVEQLEQVDTEVVFIATHWPAYDPLPNKSNQFQNRWEARQFLEVIDNYKQANPDKKVVVFYGHSRGFASQFIDPQGNPGTAETGIPQFTIADIGTPPYTAPDQGGFYHFALFHVNTDGTVQYTVEPMLQSIEVDQGDKQGVVDGRSTNVDTEPLQIGDSRTYSATALNTAGEGDNAPPQMPVADPLSHVWASSDESVAVVDRVTGEVQAVGAGEATITITSGGITAQIDIVVAQDAPTPEPTPEPTEPAPSEPAPSEPAPSEPVPTEPAPSEPTPTMTPTQPERPGLPDTGAVPAAAVIIGGGAAAVGTAAVIRRRRRQ</sequence>
<dbReference type="InterPro" id="IPR003343">
    <property type="entry name" value="Big_2"/>
</dbReference>
<protein>
    <recommendedName>
        <fullName evidence="3">BIG2 domain-containing protein</fullName>
    </recommendedName>
</protein>
<dbReference type="Pfam" id="PF02368">
    <property type="entry name" value="Big_2"/>
    <property type="match status" value="1"/>
</dbReference>
<dbReference type="EMBL" id="NMVI01000008">
    <property type="protein sequence ID" value="OYN89651.1"/>
    <property type="molecule type" value="Genomic_DNA"/>
</dbReference>
<dbReference type="PANTHER" id="PTHR40446">
    <property type="entry name" value="N-ACETYLGLUCOSAMINE-1-PHOSPHODIESTER ALPHA-N-ACETYLGLUCOSAMINIDASE"/>
    <property type="match status" value="1"/>
</dbReference>
<dbReference type="InterPro" id="IPR029052">
    <property type="entry name" value="Metallo-depent_PP-like"/>
</dbReference>
<dbReference type="SUPFAM" id="SSF49373">
    <property type="entry name" value="Invasin/intimin cell-adhesion fragments"/>
    <property type="match status" value="1"/>
</dbReference>
<gene>
    <name evidence="4" type="ORF">CGZ92_02755</name>
</gene>
<evidence type="ECO:0000256" key="1">
    <source>
        <dbReference type="SAM" id="MobiDB-lite"/>
    </source>
</evidence>
<feature type="domain" description="BIG2" evidence="3">
    <location>
        <begin position="1126"/>
        <end position="1212"/>
    </location>
</feature>
<dbReference type="PANTHER" id="PTHR40446:SF2">
    <property type="entry name" value="N-ACETYLGLUCOSAMINE-1-PHOSPHODIESTER ALPHA-N-ACETYLGLUCOSAMINIDASE"/>
    <property type="match status" value="1"/>
</dbReference>
<dbReference type="SMART" id="SM00635">
    <property type="entry name" value="BID_2"/>
    <property type="match status" value="3"/>
</dbReference>
<keyword evidence="2" id="KW-0812">Transmembrane</keyword>